<dbReference type="Proteomes" id="UP000838756">
    <property type="component" value="Unassembled WGS sequence"/>
</dbReference>
<dbReference type="Pfam" id="PF00089">
    <property type="entry name" value="Trypsin"/>
    <property type="match status" value="1"/>
</dbReference>
<dbReference type="SMART" id="SM00020">
    <property type="entry name" value="Tryp_SPc"/>
    <property type="match status" value="1"/>
</dbReference>
<dbReference type="GO" id="GO:0004252">
    <property type="term" value="F:serine-type endopeptidase activity"/>
    <property type="evidence" value="ECO:0007669"/>
    <property type="project" value="InterPro"/>
</dbReference>
<feature type="non-terminal residue" evidence="4">
    <location>
        <position position="1"/>
    </location>
</feature>
<sequence length="217" mass="23576">SAAHCFWSDSEKKLPATKYAVAVGKLYRPWNNLRDEEAQKSDVAEIKLTPRYQGAAANYQDDIAIVVVVTPFGYLPSIRPVCINFDVLFDMQQMIPGTMGKVAGWGLTTSAGGASQILKVVDMPVVSIDECRAVSPVSFRVHLTSDKICAGYTNGTTLCQGDSGGGLAFPSLEQGTERHYLRGVVSVSPVSDDACNQDTLVAFTQITKHEHFIKPYL</sequence>
<dbReference type="InterPro" id="IPR009003">
    <property type="entry name" value="Peptidase_S1_PA"/>
</dbReference>
<name>A0A8S4QWV9_9NEOP</name>
<evidence type="ECO:0000313" key="5">
    <source>
        <dbReference type="Proteomes" id="UP000838756"/>
    </source>
</evidence>
<feature type="domain" description="Peptidase S1" evidence="3">
    <location>
        <begin position="1"/>
        <end position="217"/>
    </location>
</feature>
<dbReference type="OrthoDB" id="2019384at2759"/>
<dbReference type="EMBL" id="CAKXAJ010020032">
    <property type="protein sequence ID" value="CAH2220021.1"/>
    <property type="molecule type" value="Genomic_DNA"/>
</dbReference>
<keyword evidence="5" id="KW-1185">Reference proteome</keyword>
<comment type="caution">
    <text evidence="4">The sequence shown here is derived from an EMBL/GenBank/DDBJ whole genome shotgun (WGS) entry which is preliminary data.</text>
</comment>
<evidence type="ECO:0000256" key="1">
    <source>
        <dbReference type="ARBA" id="ARBA00023157"/>
    </source>
</evidence>
<evidence type="ECO:0000256" key="2">
    <source>
        <dbReference type="ARBA" id="ARBA00024195"/>
    </source>
</evidence>
<proteinExistence type="inferred from homology"/>
<dbReference type="Gene3D" id="2.40.10.10">
    <property type="entry name" value="Trypsin-like serine proteases"/>
    <property type="match status" value="1"/>
</dbReference>
<accession>A0A8S4QWV9</accession>
<dbReference type="InterPro" id="IPR051487">
    <property type="entry name" value="Ser/Thr_Proteases_Immune/Dev"/>
</dbReference>
<dbReference type="PROSITE" id="PS50240">
    <property type="entry name" value="TRYPSIN_DOM"/>
    <property type="match status" value="1"/>
</dbReference>
<dbReference type="PANTHER" id="PTHR24256">
    <property type="entry name" value="TRYPTASE-RELATED"/>
    <property type="match status" value="1"/>
</dbReference>
<protein>
    <submittedName>
        <fullName evidence="4">Jg22633 protein</fullName>
    </submittedName>
</protein>
<keyword evidence="1" id="KW-1015">Disulfide bond</keyword>
<dbReference type="InterPro" id="IPR043504">
    <property type="entry name" value="Peptidase_S1_PA_chymotrypsin"/>
</dbReference>
<reference evidence="4" key="1">
    <citation type="submission" date="2022-03" db="EMBL/GenBank/DDBJ databases">
        <authorList>
            <person name="Lindestad O."/>
        </authorList>
    </citation>
    <scope>NUCLEOTIDE SEQUENCE</scope>
</reference>
<organism evidence="4 5">
    <name type="scientific">Pararge aegeria aegeria</name>
    <dbReference type="NCBI Taxonomy" id="348720"/>
    <lineage>
        <taxon>Eukaryota</taxon>
        <taxon>Metazoa</taxon>
        <taxon>Ecdysozoa</taxon>
        <taxon>Arthropoda</taxon>
        <taxon>Hexapoda</taxon>
        <taxon>Insecta</taxon>
        <taxon>Pterygota</taxon>
        <taxon>Neoptera</taxon>
        <taxon>Endopterygota</taxon>
        <taxon>Lepidoptera</taxon>
        <taxon>Glossata</taxon>
        <taxon>Ditrysia</taxon>
        <taxon>Papilionoidea</taxon>
        <taxon>Nymphalidae</taxon>
        <taxon>Satyrinae</taxon>
        <taxon>Satyrini</taxon>
        <taxon>Parargina</taxon>
        <taxon>Pararge</taxon>
    </lineage>
</organism>
<dbReference type="InterPro" id="IPR001254">
    <property type="entry name" value="Trypsin_dom"/>
</dbReference>
<gene>
    <name evidence="4" type="primary">jg22633</name>
    <name evidence="4" type="ORF">PAEG_LOCUS6544</name>
</gene>
<evidence type="ECO:0000313" key="4">
    <source>
        <dbReference type="EMBL" id="CAH2220021.1"/>
    </source>
</evidence>
<dbReference type="SUPFAM" id="SSF50494">
    <property type="entry name" value="Trypsin-like serine proteases"/>
    <property type="match status" value="1"/>
</dbReference>
<evidence type="ECO:0000259" key="3">
    <source>
        <dbReference type="PROSITE" id="PS50240"/>
    </source>
</evidence>
<comment type="similarity">
    <text evidence="2">Belongs to the peptidase S1 family. CLIP subfamily.</text>
</comment>
<dbReference type="GO" id="GO:0006508">
    <property type="term" value="P:proteolysis"/>
    <property type="evidence" value="ECO:0007669"/>
    <property type="project" value="InterPro"/>
</dbReference>
<dbReference type="AlphaFoldDB" id="A0A8S4QWV9"/>